<evidence type="ECO:0000256" key="2">
    <source>
        <dbReference type="ARBA" id="ARBA00022679"/>
    </source>
</evidence>
<dbReference type="PROSITE" id="PS50991">
    <property type="entry name" value="PYR_CT"/>
    <property type="match status" value="1"/>
</dbReference>
<evidence type="ECO:0000313" key="11">
    <source>
        <dbReference type="Proteomes" id="UP000326865"/>
    </source>
</evidence>
<dbReference type="AlphaFoldDB" id="A0A5N5U291"/>
<dbReference type="Proteomes" id="UP000326207">
    <property type="component" value="Unassembled WGS sequence"/>
</dbReference>
<keyword evidence="2" id="KW-0808">Transferase</keyword>
<dbReference type="PANTHER" id="PTHR42880:SF1">
    <property type="entry name" value="ISOPROPYLMALATE_HOMOCITRATE_CITRAMALATE SYNTHASE FAMILY PROTEIN"/>
    <property type="match status" value="1"/>
</dbReference>
<dbReference type="InterPro" id="IPR054691">
    <property type="entry name" value="LeuA/HCS_post-cat"/>
</dbReference>
<comment type="caution">
    <text evidence="6">The sequence shown here is derived from an EMBL/GenBank/DDBJ whole genome shotgun (WGS) entry which is preliminary data.</text>
</comment>
<dbReference type="OrthoDB" id="6555at2157"/>
<comment type="similarity">
    <text evidence="1">Belongs to the alpha-IPM synthase/homocitrate synthase family.</text>
</comment>
<name>A0A5N5U291_9EURY</name>
<reference evidence="9 10" key="1">
    <citation type="submission" date="2019-10" db="EMBL/GenBank/DDBJ databases">
        <title>Unraveling microbial dark matter from salterns through culturing: the case of the genus Halosegnis.</title>
        <authorList>
            <person name="Duran-Viseras A."/>
            <person name="Andrei A.-S."/>
            <person name="Vera-Gargallo B."/>
            <person name="Ghai R."/>
            <person name="Sanchez-Porro C."/>
            <person name="Ventosa A."/>
        </authorList>
    </citation>
    <scope>NUCLEOTIDE SEQUENCE [LARGE SCALE GENOMIC DNA]</scope>
    <source>
        <strain evidence="8 10">F17-44</strain>
        <strain evidence="6 11">F18-79</strain>
        <strain evidence="7 9">F19-13</strain>
    </source>
</reference>
<evidence type="ECO:0000259" key="5">
    <source>
        <dbReference type="PROSITE" id="PS50991"/>
    </source>
</evidence>
<comment type="catalytic activity">
    <reaction evidence="3">
        <text>acetyl-CoA + 2-oxoglutarate + H2O = (2R)-homocitrate + CoA + H(+)</text>
        <dbReference type="Rhea" id="RHEA:12929"/>
        <dbReference type="ChEBI" id="CHEBI:15377"/>
        <dbReference type="ChEBI" id="CHEBI:15378"/>
        <dbReference type="ChEBI" id="CHEBI:16810"/>
        <dbReference type="ChEBI" id="CHEBI:57287"/>
        <dbReference type="ChEBI" id="CHEBI:57288"/>
        <dbReference type="ChEBI" id="CHEBI:58884"/>
        <dbReference type="EC" id="2.3.3.14"/>
    </reaction>
    <physiologicalReaction direction="left-to-right" evidence="3">
        <dbReference type="Rhea" id="RHEA:12930"/>
    </physiologicalReaction>
</comment>
<accession>A0A5N5UH21</accession>
<keyword evidence="11" id="KW-1185">Reference proteome</keyword>
<gene>
    <name evidence="6" type="ORF">DM867_12655</name>
    <name evidence="8" type="ORF">DMP03_00015</name>
    <name evidence="7" type="ORF">DP108_12155</name>
</gene>
<evidence type="ECO:0000313" key="10">
    <source>
        <dbReference type="Proteomes" id="UP000326302"/>
    </source>
</evidence>
<dbReference type="Pfam" id="PF00682">
    <property type="entry name" value="HMGL-like"/>
    <property type="match status" value="1"/>
</dbReference>
<evidence type="ECO:0000313" key="8">
    <source>
        <dbReference type="EMBL" id="KAB7517791.1"/>
    </source>
</evidence>
<dbReference type="EMBL" id="QKKZ01000008">
    <property type="protein sequence ID" value="KAB7512585.1"/>
    <property type="molecule type" value="Genomic_DNA"/>
</dbReference>
<sequence length="368" mass="38560">MTGLKDVTLREGAQMPGLDISDEQGRAVIEALASLGVERVELSFPRATPRESWHRAAEHHGLETAALARSIPADVEAALAVEPDEIEIIITTSAVQLEHALGESREAAETMMREAVELAADGGVRVGVTLMDAIRADRDVLDSYAETAAVAGASHVTVADTTGAGDPSSVAETVRGVVETVGHGVDVTIHPHDDMDVGAANAKAGVEAGADSVDATVGGLGERAGNAPLEAVAVLLAEHGDPFDIDHEQLTPVCRRVHELLDVPLDPTTPVIGEAVHRHESGLHTAAMLRDPTAYEGFDPTRYGADRHLLFGHGTGSGAVRAMLADAGIEPTDDTIARALDAIQEAATDRGEPLAEQEAREIVHEHVE</sequence>
<dbReference type="Pfam" id="PF22617">
    <property type="entry name" value="HCS_D2"/>
    <property type="match status" value="1"/>
</dbReference>
<feature type="domain" description="Pyruvate carboxyltransferase" evidence="5">
    <location>
        <begin position="2"/>
        <end position="251"/>
    </location>
</feature>
<dbReference type="RefSeq" id="WP_152118699.1">
    <property type="nucleotide sequence ID" value="NZ_QJOW01000001.1"/>
</dbReference>
<proteinExistence type="inferred from homology"/>
<evidence type="ECO:0000313" key="7">
    <source>
        <dbReference type="EMBL" id="KAB7514519.1"/>
    </source>
</evidence>
<dbReference type="GO" id="GO:0004410">
    <property type="term" value="F:homocitrate synthase activity"/>
    <property type="evidence" value="ECO:0007669"/>
    <property type="project" value="UniProtKB-EC"/>
</dbReference>
<dbReference type="Gene3D" id="3.20.20.70">
    <property type="entry name" value="Aldolase class I"/>
    <property type="match status" value="1"/>
</dbReference>
<dbReference type="Gene3D" id="1.10.238.260">
    <property type="match status" value="1"/>
</dbReference>
<dbReference type="InterPro" id="IPR013785">
    <property type="entry name" value="Aldolase_TIM"/>
</dbReference>
<dbReference type="InterPro" id="IPR000891">
    <property type="entry name" value="PYR_CT"/>
</dbReference>
<organism evidence="6 11">
    <name type="scientific">Halosegnis rubeus</name>
    <dbReference type="NCBI Taxonomy" id="2212850"/>
    <lineage>
        <taxon>Archaea</taxon>
        <taxon>Methanobacteriati</taxon>
        <taxon>Methanobacteriota</taxon>
        <taxon>Stenosarchaea group</taxon>
        <taxon>Halobacteria</taxon>
        <taxon>Halobacteriales</taxon>
        <taxon>Natronomonadaceae</taxon>
        <taxon>Halosegnis</taxon>
    </lineage>
</organism>
<accession>A0A5N5U291</accession>
<accession>A0A5N5U7Y4</accession>
<evidence type="ECO:0000313" key="6">
    <source>
        <dbReference type="EMBL" id="KAB7512585.1"/>
    </source>
</evidence>
<evidence type="ECO:0000256" key="1">
    <source>
        <dbReference type="ARBA" id="ARBA00006154"/>
    </source>
</evidence>
<feature type="region of interest" description="Disordered" evidence="4">
    <location>
        <begin position="348"/>
        <end position="368"/>
    </location>
</feature>
<dbReference type="EMBL" id="QJOW01000001">
    <property type="protein sequence ID" value="KAB7517791.1"/>
    <property type="molecule type" value="Genomic_DNA"/>
</dbReference>
<evidence type="ECO:0000256" key="4">
    <source>
        <dbReference type="SAM" id="MobiDB-lite"/>
    </source>
</evidence>
<dbReference type="Proteomes" id="UP000326302">
    <property type="component" value="Unassembled WGS sequence"/>
</dbReference>
<dbReference type="SUPFAM" id="SSF51569">
    <property type="entry name" value="Aldolase"/>
    <property type="match status" value="1"/>
</dbReference>
<evidence type="ECO:0000256" key="3">
    <source>
        <dbReference type="ARBA" id="ARBA00048363"/>
    </source>
</evidence>
<protein>
    <submittedName>
        <fullName evidence="6">Citramalate synthase</fullName>
    </submittedName>
</protein>
<evidence type="ECO:0000313" key="9">
    <source>
        <dbReference type="Proteomes" id="UP000326207"/>
    </source>
</evidence>
<dbReference type="EMBL" id="QMDY01000009">
    <property type="protein sequence ID" value="KAB7514519.1"/>
    <property type="molecule type" value="Genomic_DNA"/>
</dbReference>
<dbReference type="PANTHER" id="PTHR42880">
    <property type="entry name" value="HOMOCITRATE SYNTHASE"/>
    <property type="match status" value="1"/>
</dbReference>
<dbReference type="Proteomes" id="UP000326865">
    <property type="component" value="Unassembled WGS sequence"/>
</dbReference>